<sequence>MADTVQVMMEKMIPELEDLQEKKLFNADEIHQIVEKRREFEYMMKRVPLRKLDGLRYIEYELNLEALRKKRKDRLGLQKMSISDTAGIRRVHSIFDRVLFKHRGSIDLWLQYIEFCKTENSGRVLSHVFTRALQSHPRSPELWIEAASFEFSVNLSVDSARVLMQRAIRINKHEPKLWHEYFRLELLYIQKLSVRREILKLDEDSEGQKQDTGASVLLEELPEEQNGEDDDAADAVQTETEKQRTRALILDGAIPRIVYKNAISSIPDDVAFRLGFIEISDLFGRRFASNLSQFIVDACLEDFPTSELVHAVQALRPFTTEDDLAHAERLSVERFEKSVAELKTVTMKEKFVEWIIERLASPDKTEFLVEYTQKALPAYVKSDGASSTEICVKYVDFVHRVEGTTRAIALLHEILEKQNPRSAQLWLLLSQLVLHAPETADNTRATKRRRTSTDRHTKKHDKAPIEDAVALLRDGLARLASNDFDGLYTVWERLLQLLVSDAATSVSTIEEAFQSAMKSQVLGSDAWNALREQYLVWSAAVRPLPRVRALYKKFLSDTQLLPSQATYSFLLRCVDIETSVLSSEISIDQVRMLFEKLVDLFGSAQEDVWVTYIQFYKDQARFTEANHVLHRATRLWKDSPRLLQLAA</sequence>
<name>A0A8K1CJ92_PYTOL</name>
<protein>
    <recommendedName>
        <fullName evidence="11">U3 small nucleolar RNA-associated protein 6</fullName>
    </recommendedName>
</protein>
<keyword evidence="5" id="KW-0539">Nucleus</keyword>
<evidence type="ECO:0000256" key="3">
    <source>
        <dbReference type="ARBA" id="ARBA00022552"/>
    </source>
</evidence>
<evidence type="ECO:0000256" key="4">
    <source>
        <dbReference type="ARBA" id="ARBA00022737"/>
    </source>
</evidence>
<dbReference type="OrthoDB" id="28112at2759"/>
<evidence type="ECO:0000256" key="6">
    <source>
        <dbReference type="SAM" id="MobiDB-lite"/>
    </source>
</evidence>
<evidence type="ECO:0000313" key="10">
    <source>
        <dbReference type="Proteomes" id="UP000794436"/>
    </source>
</evidence>
<dbReference type="InterPro" id="IPR011990">
    <property type="entry name" value="TPR-like_helical_dom_sf"/>
</dbReference>
<feature type="compositionally biased region" description="Acidic residues" evidence="6">
    <location>
        <begin position="220"/>
        <end position="233"/>
    </location>
</feature>
<feature type="compositionally biased region" description="Basic residues" evidence="6">
    <location>
        <begin position="445"/>
        <end position="460"/>
    </location>
</feature>
<feature type="region of interest" description="Disordered" evidence="6">
    <location>
        <begin position="440"/>
        <end position="460"/>
    </location>
</feature>
<evidence type="ECO:0000259" key="7">
    <source>
        <dbReference type="Pfam" id="PF08640"/>
    </source>
</evidence>
<dbReference type="InterPro" id="IPR056907">
    <property type="entry name" value="UTP6_C"/>
</dbReference>
<keyword evidence="4" id="KW-0677">Repeat</keyword>
<organism evidence="9 10">
    <name type="scientific">Pythium oligandrum</name>
    <name type="common">Mycoparasitic fungus</name>
    <dbReference type="NCBI Taxonomy" id="41045"/>
    <lineage>
        <taxon>Eukaryota</taxon>
        <taxon>Sar</taxon>
        <taxon>Stramenopiles</taxon>
        <taxon>Oomycota</taxon>
        <taxon>Peronosporomycetes</taxon>
        <taxon>Pythiales</taxon>
        <taxon>Pythiaceae</taxon>
        <taxon>Pythium</taxon>
    </lineage>
</organism>
<evidence type="ECO:0000259" key="8">
    <source>
        <dbReference type="Pfam" id="PF24892"/>
    </source>
</evidence>
<evidence type="ECO:0000256" key="5">
    <source>
        <dbReference type="ARBA" id="ARBA00023242"/>
    </source>
</evidence>
<dbReference type="EMBL" id="SPLM01000072">
    <property type="protein sequence ID" value="TMW63746.1"/>
    <property type="molecule type" value="Genomic_DNA"/>
</dbReference>
<evidence type="ECO:0008006" key="11">
    <source>
        <dbReference type="Google" id="ProtNLM"/>
    </source>
</evidence>
<proteinExistence type="inferred from homology"/>
<keyword evidence="10" id="KW-1185">Reference proteome</keyword>
<evidence type="ECO:0000256" key="2">
    <source>
        <dbReference type="ARBA" id="ARBA00010734"/>
    </source>
</evidence>
<dbReference type="Gene3D" id="1.25.40.10">
    <property type="entry name" value="Tetratricopeptide repeat domain"/>
    <property type="match status" value="3"/>
</dbReference>
<gene>
    <name evidence="9" type="ORF">Poli38472_002687</name>
</gene>
<feature type="domain" description="U3 small nucleolar RNA-associated protein 6 homolog C-terminal" evidence="8">
    <location>
        <begin position="483"/>
        <end position="633"/>
    </location>
</feature>
<dbReference type="PANTHER" id="PTHR23271">
    <property type="entry name" value="HEPATOCELLULAR CARCINOMA-ASSOCIATED ANTIGEN 66"/>
    <property type="match status" value="1"/>
</dbReference>
<comment type="similarity">
    <text evidence="2">Belongs to the UTP6 family.</text>
</comment>
<reference evidence="9" key="1">
    <citation type="submission" date="2019-03" db="EMBL/GenBank/DDBJ databases">
        <title>Long read genome sequence of the mycoparasitic Pythium oligandrum ATCC 38472 isolated from sugarbeet rhizosphere.</title>
        <authorList>
            <person name="Gaulin E."/>
        </authorList>
    </citation>
    <scope>NUCLEOTIDE SEQUENCE</scope>
    <source>
        <strain evidence="9">ATCC 38472_TT</strain>
    </source>
</reference>
<dbReference type="AlphaFoldDB" id="A0A8K1CJ92"/>
<dbReference type="InterPro" id="IPR003107">
    <property type="entry name" value="HAT"/>
</dbReference>
<dbReference type="GO" id="GO:0030515">
    <property type="term" value="F:snoRNA binding"/>
    <property type="evidence" value="ECO:0007669"/>
    <property type="project" value="InterPro"/>
</dbReference>
<dbReference type="Proteomes" id="UP000794436">
    <property type="component" value="Unassembled WGS sequence"/>
</dbReference>
<dbReference type="Pfam" id="PF24892">
    <property type="entry name" value="UTP6_C"/>
    <property type="match status" value="1"/>
</dbReference>
<keyword evidence="3" id="KW-0698">rRNA processing</keyword>
<dbReference type="SMART" id="SM00386">
    <property type="entry name" value="HAT"/>
    <property type="match status" value="5"/>
</dbReference>
<dbReference type="SUPFAM" id="SSF48452">
    <property type="entry name" value="TPR-like"/>
    <property type="match status" value="1"/>
</dbReference>
<dbReference type="GO" id="GO:0000462">
    <property type="term" value="P:maturation of SSU-rRNA from tricistronic rRNA transcript (SSU-rRNA, 5.8S rRNA, LSU-rRNA)"/>
    <property type="evidence" value="ECO:0007669"/>
    <property type="project" value="InterPro"/>
</dbReference>
<comment type="subcellular location">
    <subcellularLocation>
        <location evidence="1">Nucleus</location>
        <location evidence="1">Nucleolus</location>
    </subcellularLocation>
</comment>
<feature type="domain" description="U3 small nucleolar RNA-associated protein 6 N-terminal" evidence="7">
    <location>
        <begin position="9"/>
        <end position="89"/>
    </location>
</feature>
<dbReference type="InterPro" id="IPR013949">
    <property type="entry name" value="Utp6"/>
</dbReference>
<dbReference type="InterPro" id="IPR055347">
    <property type="entry name" value="UTP6_N"/>
</dbReference>
<evidence type="ECO:0000256" key="1">
    <source>
        <dbReference type="ARBA" id="ARBA00004604"/>
    </source>
</evidence>
<dbReference type="GO" id="GO:0032040">
    <property type="term" value="C:small-subunit processome"/>
    <property type="evidence" value="ECO:0007669"/>
    <property type="project" value="TreeGrafter"/>
</dbReference>
<dbReference type="GO" id="GO:0034388">
    <property type="term" value="C:Pwp2p-containing subcomplex of 90S preribosome"/>
    <property type="evidence" value="ECO:0007669"/>
    <property type="project" value="TreeGrafter"/>
</dbReference>
<dbReference type="Pfam" id="PF08640">
    <property type="entry name" value="U3_assoc_6"/>
    <property type="match status" value="1"/>
</dbReference>
<evidence type="ECO:0000313" key="9">
    <source>
        <dbReference type="EMBL" id="TMW63746.1"/>
    </source>
</evidence>
<feature type="region of interest" description="Disordered" evidence="6">
    <location>
        <begin position="219"/>
        <end position="238"/>
    </location>
</feature>
<comment type="caution">
    <text evidence="9">The sequence shown here is derived from an EMBL/GenBank/DDBJ whole genome shotgun (WGS) entry which is preliminary data.</text>
</comment>
<accession>A0A8K1CJ92</accession>
<dbReference type="PANTHER" id="PTHR23271:SF1">
    <property type="entry name" value="U3 SMALL NUCLEOLAR RNA-ASSOCIATED PROTEIN 6 HOMOLOG"/>
    <property type="match status" value="1"/>
</dbReference>